<gene>
    <name evidence="3" type="ORF">P1J78_06305</name>
</gene>
<keyword evidence="2" id="KW-0732">Signal</keyword>
<feature type="signal peptide" evidence="2">
    <location>
        <begin position="1"/>
        <end position="22"/>
    </location>
</feature>
<name>A0AAE3T7H9_9RHOB</name>
<evidence type="ECO:0000313" key="4">
    <source>
        <dbReference type="Proteomes" id="UP001220964"/>
    </source>
</evidence>
<organism evidence="3 4">
    <name type="scientific">Psychromarinibacter sediminicola</name>
    <dbReference type="NCBI Taxonomy" id="3033385"/>
    <lineage>
        <taxon>Bacteria</taxon>
        <taxon>Pseudomonadati</taxon>
        <taxon>Pseudomonadota</taxon>
        <taxon>Alphaproteobacteria</taxon>
        <taxon>Rhodobacterales</taxon>
        <taxon>Paracoccaceae</taxon>
        <taxon>Psychromarinibacter</taxon>
    </lineage>
</organism>
<evidence type="ECO:0000313" key="3">
    <source>
        <dbReference type="EMBL" id="MDF0600335.1"/>
    </source>
</evidence>
<comment type="caution">
    <text evidence="3">The sequence shown here is derived from an EMBL/GenBank/DDBJ whole genome shotgun (WGS) entry which is preliminary data.</text>
</comment>
<accession>A0AAE3T7H9</accession>
<feature type="compositionally biased region" description="Pro residues" evidence="1">
    <location>
        <begin position="42"/>
        <end position="55"/>
    </location>
</feature>
<keyword evidence="4" id="KW-1185">Reference proteome</keyword>
<reference evidence="3" key="1">
    <citation type="submission" date="2023-03" db="EMBL/GenBank/DDBJ databases">
        <title>Multiphase analysis and comparison of six strains from genera Psychromarinibacter, Lutimaribacter, and Maritimibacter, including a novel species: Psychromarinibacter sediminicola sp. nov.</title>
        <authorList>
            <person name="Wang Y.-H."/>
            <person name="Ye M.-Q."/>
            <person name="Du Z.-J."/>
        </authorList>
    </citation>
    <scope>NUCLEOTIDE SEQUENCE</scope>
    <source>
        <strain evidence="3">C21-152</strain>
    </source>
</reference>
<protein>
    <submittedName>
        <fullName evidence="3">Uncharacterized protein</fullName>
    </submittedName>
</protein>
<feature type="chain" id="PRO_5042097296" evidence="2">
    <location>
        <begin position="23"/>
        <end position="93"/>
    </location>
</feature>
<feature type="region of interest" description="Disordered" evidence="1">
    <location>
        <begin position="27"/>
        <end position="55"/>
    </location>
</feature>
<dbReference type="AlphaFoldDB" id="A0AAE3T7H9"/>
<dbReference type="EMBL" id="JARGYC010000011">
    <property type="protein sequence ID" value="MDF0600335.1"/>
    <property type="molecule type" value="Genomic_DNA"/>
</dbReference>
<evidence type="ECO:0000256" key="2">
    <source>
        <dbReference type="SAM" id="SignalP"/>
    </source>
</evidence>
<evidence type="ECO:0000256" key="1">
    <source>
        <dbReference type="SAM" id="MobiDB-lite"/>
    </source>
</evidence>
<dbReference type="RefSeq" id="WP_275566477.1">
    <property type="nucleotide sequence ID" value="NZ_JARGYC010000011.1"/>
</dbReference>
<sequence length="93" mass="9678">MKVLVSLTVAGLLTAVSAQVAAASPTVLPGEMDPRGPITTLPFPPQPQPYPVPIPTPRPFPWPGPVCLSCPPFPVDQGPGQVILPAVQQPALR</sequence>
<proteinExistence type="predicted"/>
<dbReference type="Proteomes" id="UP001220964">
    <property type="component" value="Unassembled WGS sequence"/>
</dbReference>